<feature type="non-terminal residue" evidence="3">
    <location>
        <position position="128"/>
    </location>
</feature>
<sequence length="128" mass="14420">MSAKSYFVSIAHWILFALSLKVLALTLPSSTTYFYTYSANALLYCFLAGWTYHFTKKRYLGDKVEPENKAILITGCDSGFGNLLAKRLDSRGFYVFASCLFPYGPGAEDLRKSCSKRLQVLELDVTKD</sequence>
<dbReference type="OrthoDB" id="6427557at2759"/>
<dbReference type="Proteomes" id="UP000054359">
    <property type="component" value="Unassembled WGS sequence"/>
</dbReference>
<dbReference type="Gene3D" id="3.40.50.720">
    <property type="entry name" value="NAD(P)-binding Rossmann-like Domain"/>
    <property type="match status" value="1"/>
</dbReference>
<keyword evidence="2" id="KW-0732">Signal</keyword>
<feature type="chain" id="PRO_5001830775" evidence="2">
    <location>
        <begin position="25"/>
        <end position="128"/>
    </location>
</feature>
<dbReference type="AlphaFoldDB" id="A0A087UML7"/>
<evidence type="ECO:0000313" key="4">
    <source>
        <dbReference type="Proteomes" id="UP000054359"/>
    </source>
</evidence>
<dbReference type="STRING" id="407821.A0A087UML7"/>
<evidence type="ECO:0000313" key="3">
    <source>
        <dbReference type="EMBL" id="KFM78606.1"/>
    </source>
</evidence>
<keyword evidence="1" id="KW-1133">Transmembrane helix</keyword>
<reference evidence="3 4" key="1">
    <citation type="submission" date="2013-11" db="EMBL/GenBank/DDBJ databases">
        <title>Genome sequencing of Stegodyphus mimosarum.</title>
        <authorList>
            <person name="Bechsgaard J."/>
        </authorList>
    </citation>
    <scope>NUCLEOTIDE SEQUENCE [LARGE SCALE GENOMIC DNA]</scope>
</reference>
<dbReference type="GO" id="GO:0008202">
    <property type="term" value="P:steroid metabolic process"/>
    <property type="evidence" value="ECO:0007669"/>
    <property type="project" value="TreeGrafter"/>
</dbReference>
<keyword evidence="4" id="KW-1185">Reference proteome</keyword>
<protein>
    <submittedName>
        <fullName evidence="3">Estradiol 17-beta-dehydrogenase 2</fullName>
    </submittedName>
</protein>
<accession>A0A087UML7</accession>
<dbReference type="PANTHER" id="PTHR43313:SF50">
    <property type="entry name" value="GH26015P"/>
    <property type="match status" value="1"/>
</dbReference>
<proteinExistence type="predicted"/>
<feature type="signal peptide" evidence="2">
    <location>
        <begin position="1"/>
        <end position="24"/>
    </location>
</feature>
<dbReference type="InterPro" id="IPR036291">
    <property type="entry name" value="NAD(P)-bd_dom_sf"/>
</dbReference>
<name>A0A087UML7_STEMI</name>
<dbReference type="OMA" id="THFLFIA"/>
<dbReference type="EMBL" id="KK120585">
    <property type="protein sequence ID" value="KFM78606.1"/>
    <property type="molecule type" value="Genomic_DNA"/>
</dbReference>
<dbReference type="GO" id="GO:0016491">
    <property type="term" value="F:oxidoreductase activity"/>
    <property type="evidence" value="ECO:0007669"/>
    <property type="project" value="TreeGrafter"/>
</dbReference>
<organism evidence="3 4">
    <name type="scientific">Stegodyphus mimosarum</name>
    <name type="common">African social velvet spider</name>
    <dbReference type="NCBI Taxonomy" id="407821"/>
    <lineage>
        <taxon>Eukaryota</taxon>
        <taxon>Metazoa</taxon>
        <taxon>Ecdysozoa</taxon>
        <taxon>Arthropoda</taxon>
        <taxon>Chelicerata</taxon>
        <taxon>Arachnida</taxon>
        <taxon>Araneae</taxon>
        <taxon>Araneomorphae</taxon>
        <taxon>Entelegynae</taxon>
        <taxon>Eresoidea</taxon>
        <taxon>Eresidae</taxon>
        <taxon>Stegodyphus</taxon>
    </lineage>
</organism>
<feature type="transmembrane region" description="Helical" evidence="1">
    <location>
        <begin position="34"/>
        <end position="54"/>
    </location>
</feature>
<keyword evidence="1" id="KW-0812">Transmembrane</keyword>
<evidence type="ECO:0000256" key="1">
    <source>
        <dbReference type="SAM" id="Phobius"/>
    </source>
</evidence>
<gene>
    <name evidence="3" type="ORF">X975_17679</name>
</gene>
<dbReference type="PANTHER" id="PTHR43313">
    <property type="entry name" value="SHORT-CHAIN DEHYDROGENASE/REDUCTASE FAMILY 9C"/>
    <property type="match status" value="1"/>
</dbReference>
<dbReference type="SUPFAM" id="SSF51735">
    <property type="entry name" value="NAD(P)-binding Rossmann-fold domains"/>
    <property type="match status" value="1"/>
</dbReference>
<evidence type="ECO:0000256" key="2">
    <source>
        <dbReference type="SAM" id="SignalP"/>
    </source>
</evidence>
<keyword evidence="1" id="KW-0472">Membrane</keyword>